<evidence type="ECO:0000313" key="1">
    <source>
        <dbReference type="EMBL" id="MBM7573673.1"/>
    </source>
</evidence>
<name>A0ABS2N6D7_9BACI</name>
<dbReference type="EMBL" id="JAFBDR010000042">
    <property type="protein sequence ID" value="MBM7573673.1"/>
    <property type="molecule type" value="Genomic_DNA"/>
</dbReference>
<sequence length="699" mass="81725">MKKNNVIQFQHVKEERFFQQKHALVNQLGDFITNQVPPSLYYRLESQFKDRTDRKLGEQQQGFFNFWLYFFHRYENGLRGIEWFLEENERRLSDDLKYMAKRWATLKPMLVQAVDQTESDVMFMDYFSKQTYSLPKSEENIPACIPWYSTFALLEPIENSYYFNGVRSFSSPKGFQQAVNTVQKLMQQTDMDRDQILIDYYPELLAALLENLDAEDDQEKEIVRYRYKFDLTDKARAENFLYNDDDFEIEQWDDTTKKLGILSNFKSYTDSEINGQVRLAEINASLEIENNTLTFTTYDLAVVNQFLRKSLRAEGAIILIDDHEERFNVPVQVEMKEMTASIDNDVPEYFILYAQQATIAELDHPIPKYNHLSLRDLVKNGKKELAEEWLKHAEYSLYKNVIQQYQDVEITPDFNTARRELGLPLSPFVTGGEKRYSKLELVNPQQKRAPAVLEADIPIYENLGFTSETINHFYTKDLIAFYKEKTNGKSEGTERKYRNSLFDIREVLEKHAKKSWEDCDLPFWESLLGQAFFELNIDISKTMVKDMITTVKALTKWLGKEKKLTIDKQITELAKNYEPRMLNAVQLLDSENPYHARAYHAEWSHLGSELKQIDKNIDDIQTGQFQIIAVNKQSVRTINVDKENELTISLDKKAVQYAEEGMILSAKIGKSKSLNVWNIIHLDRVTISGQGGRSVIPSF</sequence>
<dbReference type="Proteomes" id="UP001296943">
    <property type="component" value="Unassembled WGS sequence"/>
</dbReference>
<keyword evidence="2" id="KW-1185">Reference proteome</keyword>
<comment type="caution">
    <text evidence="1">The sequence shown here is derived from an EMBL/GenBank/DDBJ whole genome shotgun (WGS) entry which is preliminary data.</text>
</comment>
<evidence type="ECO:0000313" key="2">
    <source>
        <dbReference type="Proteomes" id="UP001296943"/>
    </source>
</evidence>
<organism evidence="1 2">
    <name type="scientific">Aquibacillus albus</name>
    <dbReference type="NCBI Taxonomy" id="1168171"/>
    <lineage>
        <taxon>Bacteria</taxon>
        <taxon>Bacillati</taxon>
        <taxon>Bacillota</taxon>
        <taxon>Bacilli</taxon>
        <taxon>Bacillales</taxon>
        <taxon>Bacillaceae</taxon>
        <taxon>Aquibacillus</taxon>
    </lineage>
</organism>
<reference evidence="1 2" key="1">
    <citation type="submission" date="2021-01" db="EMBL/GenBank/DDBJ databases">
        <title>Genomic Encyclopedia of Type Strains, Phase IV (KMG-IV): sequencing the most valuable type-strain genomes for metagenomic binning, comparative biology and taxonomic classification.</title>
        <authorList>
            <person name="Goeker M."/>
        </authorList>
    </citation>
    <scope>NUCLEOTIDE SEQUENCE [LARGE SCALE GENOMIC DNA]</scope>
    <source>
        <strain evidence="1 2">DSM 23711</strain>
    </source>
</reference>
<gene>
    <name evidence="1" type="ORF">JOC48_004242</name>
</gene>
<proteinExistence type="predicted"/>
<accession>A0ABS2N6D7</accession>
<protein>
    <submittedName>
        <fullName evidence="1">Uncharacterized protein</fullName>
    </submittedName>
</protein>